<feature type="transmembrane region" description="Helical" evidence="17">
    <location>
        <begin position="417"/>
        <end position="437"/>
    </location>
</feature>
<feature type="transmembrane region" description="Helical" evidence="17">
    <location>
        <begin position="7"/>
        <end position="36"/>
    </location>
</feature>
<dbReference type="AlphaFoldDB" id="A0A7S4Z0S9"/>
<dbReference type="Pfam" id="PF01059">
    <property type="entry name" value="Oxidored_q5_N"/>
    <property type="match status" value="1"/>
</dbReference>
<keyword evidence="6 17" id="KW-0813">Transport</keyword>
<feature type="transmembrane region" description="Helical" evidence="17">
    <location>
        <begin position="85"/>
        <end position="104"/>
    </location>
</feature>
<evidence type="ECO:0000256" key="4">
    <source>
        <dbReference type="ARBA" id="ARBA00012944"/>
    </source>
</evidence>
<keyword evidence="7 17" id="KW-0679">Respiratory chain</keyword>
<evidence type="ECO:0000259" key="19">
    <source>
        <dbReference type="Pfam" id="PF01059"/>
    </source>
</evidence>
<evidence type="ECO:0000256" key="14">
    <source>
        <dbReference type="ARBA" id="ARBA00023128"/>
    </source>
</evidence>
<dbReference type="PANTHER" id="PTHR43507">
    <property type="entry name" value="NADH-UBIQUINONE OXIDOREDUCTASE CHAIN 4"/>
    <property type="match status" value="1"/>
</dbReference>
<comment type="catalytic activity">
    <reaction evidence="16 17">
        <text>a ubiquinone + NADH + 5 H(+)(in) = a ubiquinol + NAD(+) + 4 H(+)(out)</text>
        <dbReference type="Rhea" id="RHEA:29091"/>
        <dbReference type="Rhea" id="RHEA-COMP:9565"/>
        <dbReference type="Rhea" id="RHEA-COMP:9566"/>
        <dbReference type="ChEBI" id="CHEBI:15378"/>
        <dbReference type="ChEBI" id="CHEBI:16389"/>
        <dbReference type="ChEBI" id="CHEBI:17976"/>
        <dbReference type="ChEBI" id="CHEBI:57540"/>
        <dbReference type="ChEBI" id="CHEBI:57945"/>
        <dbReference type="EC" id="7.1.1.2"/>
    </reaction>
</comment>
<evidence type="ECO:0000256" key="3">
    <source>
        <dbReference type="ARBA" id="ARBA00009025"/>
    </source>
</evidence>
<evidence type="ECO:0000256" key="5">
    <source>
        <dbReference type="ARBA" id="ARBA00021006"/>
    </source>
</evidence>
<keyword evidence="10 17" id="KW-0249">Electron transport</keyword>
<evidence type="ECO:0000256" key="7">
    <source>
        <dbReference type="ARBA" id="ARBA00022660"/>
    </source>
</evidence>
<keyword evidence="8 17" id="KW-0812">Transmembrane</keyword>
<gene>
    <name evidence="20" type="primary">ND4</name>
</gene>
<comment type="function">
    <text evidence="1">Core subunit of the mitochondrial membrane respiratory chain NADH dehydrogenase (Complex I) that is believed to belong to the minimal assembly required for catalysis. Complex I functions in the transfer of electrons from NADH to the respiratory chain. The immediate electron acceptor for the enzyme is believed to be ubiquinone.</text>
</comment>
<keyword evidence="13 17" id="KW-0830">Ubiquinone</keyword>
<evidence type="ECO:0000256" key="8">
    <source>
        <dbReference type="ARBA" id="ARBA00022692"/>
    </source>
</evidence>
<organism evidence="20">
    <name type="scientific">Bambusiphaga luodianensis</name>
    <dbReference type="NCBI Taxonomy" id="871414"/>
    <lineage>
        <taxon>Eukaryota</taxon>
        <taxon>Metazoa</taxon>
        <taxon>Ecdysozoa</taxon>
        <taxon>Arthropoda</taxon>
        <taxon>Hexapoda</taxon>
        <taxon>Insecta</taxon>
        <taxon>Pterygota</taxon>
        <taxon>Neoptera</taxon>
        <taxon>Paraneoptera</taxon>
        <taxon>Hemiptera</taxon>
        <taxon>Auchenorrhyncha</taxon>
        <taxon>Fulgoroidea</taxon>
        <taxon>Delphacidae</taxon>
        <taxon>Delphacinae</taxon>
        <taxon>Bambusiphaga</taxon>
    </lineage>
</organism>
<keyword evidence="11 17" id="KW-1133">Transmembrane helix</keyword>
<reference evidence="20" key="2">
    <citation type="journal article" date="2020" name="Genomics">
        <title>Contribution to the mitogenome diversity in Delphacinae: Phylogenetic and ecological implications.</title>
        <authorList>
            <person name="Huang Y.-X."/>
            <person name="Ren F.-J."/>
            <person name="Bartlett C.R."/>
            <person name="Wei Y.-S."/>
            <person name="Qin D.-Z."/>
        </authorList>
    </citation>
    <scope>NUCLEOTIDE SEQUENCE</scope>
</reference>
<accession>A0A7S4Z0S9</accession>
<feature type="transmembrane region" description="Helical" evidence="17">
    <location>
        <begin position="211"/>
        <end position="236"/>
    </location>
</feature>
<dbReference type="EMBL" id="MH293454">
    <property type="protein sequence ID" value="QBZ38077.1"/>
    <property type="molecule type" value="Genomic_DNA"/>
</dbReference>
<feature type="transmembrane region" description="Helical" evidence="17">
    <location>
        <begin position="293"/>
        <end position="314"/>
    </location>
</feature>
<comment type="subcellular location">
    <subcellularLocation>
        <location evidence="2 17">Mitochondrion membrane</location>
        <topology evidence="2 17">Multi-pass membrane protein</topology>
    </subcellularLocation>
</comment>
<protein>
    <recommendedName>
        <fullName evidence="5 17">NADH-ubiquinone oxidoreductase chain 4</fullName>
        <ecNumber evidence="4 17">7.1.1.2</ecNumber>
    </recommendedName>
</protein>
<sequence>MLSFLFMFFLLTPFIYFINLHLFMYYFYFIFNYFIWSFHFYEFFSSVSLSFGLDKYSFFLTVLSIWISLLMMYSSFSLINLNFNILKLLVLMIIFFLIMCFFSLNFFFFYLFFECSVLPLFILIYGWGYQPERVYSSLYFIFYTLFSSLPLFVLILKLEFYLGYFYFGVVYKCFNIYIMFFFIFSFLVKLPMFFFHLWLPKAHVEAPSMGSMILAGVMLKLGGYGIIRLNFFFNFLLVKYSYIFISLSLVGCMFISFFCLLQFDLKVLVAYSSVSHMGLVICGVFSLTDYGVLGCFFLMIAHGLVSSGMFYLVGCLYDRLGSRSLFLIRGILNFMPSFVMFFFFFCVSNMSCPPSLNLVSEIFICFSMLTWDSFTLFFIFFILFFTACSMITLFSFSCHGLSSNLIMYMDSGLVREFFCFSLHLIPLYLFIFNLNFLG</sequence>
<evidence type="ECO:0000256" key="9">
    <source>
        <dbReference type="ARBA" id="ARBA00022967"/>
    </source>
</evidence>
<dbReference type="Pfam" id="PF00361">
    <property type="entry name" value="Proton_antipo_M"/>
    <property type="match status" value="1"/>
</dbReference>
<keyword evidence="15 17" id="KW-0472">Membrane</keyword>
<reference evidence="20" key="1">
    <citation type="submission" date="2018-05" db="EMBL/GenBank/DDBJ databases">
        <authorList>
            <person name="Huang Y."/>
            <person name="Qin D."/>
        </authorList>
    </citation>
    <scope>NUCLEOTIDE SEQUENCE</scope>
</reference>
<feature type="transmembrane region" description="Helical" evidence="17">
    <location>
        <begin position="376"/>
        <end position="396"/>
    </location>
</feature>
<evidence type="ECO:0000259" key="18">
    <source>
        <dbReference type="Pfam" id="PF00361"/>
    </source>
</evidence>
<feature type="transmembrane region" description="Helical" evidence="17">
    <location>
        <begin position="242"/>
        <end position="261"/>
    </location>
</feature>
<dbReference type="EC" id="7.1.1.2" evidence="4 17"/>
<feature type="transmembrane region" description="Helical" evidence="17">
    <location>
        <begin position="110"/>
        <end position="128"/>
    </location>
</feature>
<evidence type="ECO:0000256" key="2">
    <source>
        <dbReference type="ARBA" id="ARBA00004225"/>
    </source>
</evidence>
<dbReference type="PANTHER" id="PTHR43507:SF20">
    <property type="entry name" value="NADH-UBIQUINONE OXIDOREDUCTASE CHAIN 4"/>
    <property type="match status" value="1"/>
</dbReference>
<dbReference type="GO" id="GO:0003954">
    <property type="term" value="F:NADH dehydrogenase activity"/>
    <property type="evidence" value="ECO:0007669"/>
    <property type="project" value="TreeGrafter"/>
</dbReference>
<feature type="transmembrane region" description="Helical" evidence="17">
    <location>
        <begin position="56"/>
        <end position="73"/>
    </location>
</feature>
<keyword evidence="9" id="KW-1278">Translocase</keyword>
<dbReference type="InterPro" id="IPR001750">
    <property type="entry name" value="ND/Mrp_TM"/>
</dbReference>
<feature type="transmembrane region" description="Helical" evidence="17">
    <location>
        <begin position="326"/>
        <end position="350"/>
    </location>
</feature>
<evidence type="ECO:0000256" key="1">
    <source>
        <dbReference type="ARBA" id="ARBA00003257"/>
    </source>
</evidence>
<dbReference type="PRINTS" id="PR01437">
    <property type="entry name" value="NUOXDRDTASE4"/>
</dbReference>
<evidence type="ECO:0000256" key="11">
    <source>
        <dbReference type="ARBA" id="ARBA00022989"/>
    </source>
</evidence>
<evidence type="ECO:0000256" key="10">
    <source>
        <dbReference type="ARBA" id="ARBA00022982"/>
    </source>
</evidence>
<dbReference type="GO" id="GO:0015990">
    <property type="term" value="P:electron transport coupled proton transport"/>
    <property type="evidence" value="ECO:0007669"/>
    <property type="project" value="TreeGrafter"/>
</dbReference>
<keyword evidence="14 17" id="KW-0496">Mitochondrion</keyword>
<feature type="domain" description="NADH:ubiquinone oxidoreductase chain 4 N-terminal" evidence="19">
    <location>
        <begin position="1"/>
        <end position="99"/>
    </location>
</feature>
<dbReference type="InterPro" id="IPR003918">
    <property type="entry name" value="NADH_UbQ_OxRdtase"/>
</dbReference>
<feature type="transmembrane region" description="Helical" evidence="17">
    <location>
        <begin position="268"/>
        <end position="287"/>
    </location>
</feature>
<name>A0A7S4Z0S9_9HEMI</name>
<dbReference type="GO" id="GO:0048039">
    <property type="term" value="F:ubiquinone binding"/>
    <property type="evidence" value="ECO:0007669"/>
    <property type="project" value="TreeGrafter"/>
</dbReference>
<evidence type="ECO:0000256" key="16">
    <source>
        <dbReference type="ARBA" id="ARBA00049551"/>
    </source>
</evidence>
<evidence type="ECO:0000256" key="17">
    <source>
        <dbReference type="RuleBase" id="RU003297"/>
    </source>
</evidence>
<feature type="transmembrane region" description="Helical" evidence="17">
    <location>
        <begin position="140"/>
        <end position="164"/>
    </location>
</feature>
<feature type="transmembrane region" description="Helical" evidence="17">
    <location>
        <begin position="176"/>
        <end position="199"/>
    </location>
</feature>
<dbReference type="GO" id="GO:0008137">
    <property type="term" value="F:NADH dehydrogenase (ubiquinone) activity"/>
    <property type="evidence" value="ECO:0007669"/>
    <property type="project" value="UniProtKB-UniRule"/>
</dbReference>
<comment type="similarity">
    <text evidence="3 17">Belongs to the complex I subunit 4 family.</text>
</comment>
<dbReference type="GO" id="GO:0031966">
    <property type="term" value="C:mitochondrial membrane"/>
    <property type="evidence" value="ECO:0007669"/>
    <property type="project" value="UniProtKB-SubCell"/>
</dbReference>
<evidence type="ECO:0000256" key="13">
    <source>
        <dbReference type="ARBA" id="ARBA00023075"/>
    </source>
</evidence>
<evidence type="ECO:0000256" key="15">
    <source>
        <dbReference type="ARBA" id="ARBA00023136"/>
    </source>
</evidence>
<comment type="function">
    <text evidence="17">Core subunit of the mitochondrial membrane respiratory chain NADH dehydrogenase (Complex I) which catalyzes electron transfer from NADH through the respiratory chain, using ubiquinone as an electron acceptor. Essential for the catalytic activity and assembly of complex I.</text>
</comment>
<keyword evidence="12 17" id="KW-0520">NAD</keyword>
<evidence type="ECO:0000313" key="20">
    <source>
        <dbReference type="EMBL" id="QBZ38077.1"/>
    </source>
</evidence>
<dbReference type="GO" id="GO:0042773">
    <property type="term" value="P:ATP synthesis coupled electron transport"/>
    <property type="evidence" value="ECO:0007669"/>
    <property type="project" value="InterPro"/>
</dbReference>
<evidence type="ECO:0000256" key="12">
    <source>
        <dbReference type="ARBA" id="ARBA00023027"/>
    </source>
</evidence>
<geneLocation type="mitochondrion" evidence="20"/>
<dbReference type="InterPro" id="IPR000260">
    <property type="entry name" value="NADH4_N"/>
</dbReference>
<feature type="domain" description="NADH:quinone oxidoreductase/Mrp antiporter transmembrane" evidence="18">
    <location>
        <begin position="104"/>
        <end position="383"/>
    </location>
</feature>
<proteinExistence type="inferred from homology"/>
<evidence type="ECO:0000256" key="6">
    <source>
        <dbReference type="ARBA" id="ARBA00022448"/>
    </source>
</evidence>